<feature type="domain" description="Bacterial toxin 50" evidence="1">
    <location>
        <begin position="18"/>
        <end position="108"/>
    </location>
</feature>
<reference evidence="2 3" key="1">
    <citation type="journal article" date="2017" name="Genome Announc.">
        <title>Draft Genome Sequence of Romboutsia maritimum sp. nov. Strain CCRI-22766(T), Isolated from Coastal Estuarine Mud.</title>
        <authorList>
            <person name="Maheux A.F."/>
            <person name="Boudreau D.K."/>
            <person name="Berube E."/>
            <person name="Boissinot M."/>
            <person name="Raymond F."/>
            <person name="Brodeur S."/>
            <person name="Corbeil J."/>
            <person name="Brightwell G."/>
            <person name="Broda D."/>
            <person name="Omar R.F."/>
            <person name="Bergeron M.G."/>
        </authorList>
    </citation>
    <scope>NUCLEOTIDE SEQUENCE [LARGE SCALE GENOMIC DNA]</scope>
    <source>
        <strain evidence="2 3">CCRI-22766</strain>
    </source>
</reference>
<dbReference type="Pfam" id="PF15542">
    <property type="entry name" value="Ntox50"/>
    <property type="match status" value="1"/>
</dbReference>
<dbReference type="Proteomes" id="UP000243494">
    <property type="component" value="Unassembled WGS sequence"/>
</dbReference>
<dbReference type="InterPro" id="IPR029100">
    <property type="entry name" value="Ntox50"/>
</dbReference>
<name>A0A371IQ41_9FIRM</name>
<accession>A0A371IQ41</accession>
<organism evidence="2 3">
    <name type="scientific">Romboutsia maritimum</name>
    <dbReference type="NCBI Taxonomy" id="2020948"/>
    <lineage>
        <taxon>Bacteria</taxon>
        <taxon>Bacillati</taxon>
        <taxon>Bacillota</taxon>
        <taxon>Clostridia</taxon>
        <taxon>Peptostreptococcales</taxon>
        <taxon>Peptostreptococcaceae</taxon>
        <taxon>Romboutsia</taxon>
    </lineage>
</organism>
<evidence type="ECO:0000259" key="1">
    <source>
        <dbReference type="Pfam" id="PF15542"/>
    </source>
</evidence>
<gene>
    <name evidence="2" type="ORF">CHF27_012510</name>
</gene>
<dbReference type="EMBL" id="NOJZ02000036">
    <property type="protein sequence ID" value="RDY22594.1"/>
    <property type="molecule type" value="Genomic_DNA"/>
</dbReference>
<keyword evidence="3" id="KW-1185">Reference proteome</keyword>
<evidence type="ECO:0000313" key="3">
    <source>
        <dbReference type="Proteomes" id="UP000243494"/>
    </source>
</evidence>
<evidence type="ECO:0000313" key="2">
    <source>
        <dbReference type="EMBL" id="RDY22594.1"/>
    </source>
</evidence>
<sequence length="115" mass="13110">MLNLLLMYMIKCSKDILIGKQGKHILGHNNYIEGRSYITISEKEAQELVNKYAGTGELLFASDGKWRNQEIVRTDRVIGYNVSDIDGPKVKTKNFKIHYSKKGTHIVPKKGVMNK</sequence>
<comment type="caution">
    <text evidence="2">The sequence shown here is derived from an EMBL/GenBank/DDBJ whole genome shotgun (WGS) entry which is preliminary data.</text>
</comment>
<dbReference type="OrthoDB" id="9765386at2"/>
<proteinExistence type="predicted"/>
<dbReference type="AlphaFoldDB" id="A0A371IQ41"/>
<protein>
    <recommendedName>
        <fullName evidence="1">Bacterial toxin 50 domain-containing protein</fullName>
    </recommendedName>
</protein>